<sequence length="41" mass="4214">MAHPKTHGHSILKTIVPISMGRITTDGLGSAIGLNEATASE</sequence>
<reference evidence="1 2" key="1">
    <citation type="journal article" date="2013" name="Mar. Genomics">
        <title>Expression of sulfatases in Rhodopirellula baltica and the diversity of sulfatases in the genus Rhodopirellula.</title>
        <authorList>
            <person name="Wegner C.E."/>
            <person name="Richter-Heitmann T."/>
            <person name="Klindworth A."/>
            <person name="Klockow C."/>
            <person name="Richter M."/>
            <person name="Achstetter T."/>
            <person name="Glockner F.O."/>
            <person name="Harder J."/>
        </authorList>
    </citation>
    <scope>NUCLEOTIDE SEQUENCE [LARGE SCALE GENOMIC DNA]</scope>
    <source>
        <strain evidence="1 2">SM1</strain>
    </source>
</reference>
<dbReference type="EMBL" id="ANOG01000316">
    <property type="protein sequence ID" value="EMI20822.1"/>
    <property type="molecule type" value="Genomic_DNA"/>
</dbReference>
<accession>M5RZK8</accession>
<dbReference type="AlphaFoldDB" id="M5RZK8"/>
<protein>
    <submittedName>
        <fullName evidence="1">Uncharacterized protein</fullName>
    </submittedName>
</protein>
<organism evidence="1 2">
    <name type="scientific">Rhodopirellula maiorica SM1</name>
    <dbReference type="NCBI Taxonomy" id="1265738"/>
    <lineage>
        <taxon>Bacteria</taxon>
        <taxon>Pseudomonadati</taxon>
        <taxon>Planctomycetota</taxon>
        <taxon>Planctomycetia</taxon>
        <taxon>Pirellulales</taxon>
        <taxon>Pirellulaceae</taxon>
        <taxon>Novipirellula</taxon>
    </lineage>
</organism>
<evidence type="ECO:0000313" key="1">
    <source>
        <dbReference type="EMBL" id="EMI20822.1"/>
    </source>
</evidence>
<name>M5RZK8_9BACT</name>
<proteinExistence type="predicted"/>
<gene>
    <name evidence="1" type="ORF">RMSM_02251</name>
</gene>
<dbReference type="PATRIC" id="fig|1265738.3.peg.2259"/>
<keyword evidence="2" id="KW-1185">Reference proteome</keyword>
<dbReference type="Proteomes" id="UP000011991">
    <property type="component" value="Unassembled WGS sequence"/>
</dbReference>
<comment type="caution">
    <text evidence="1">The sequence shown here is derived from an EMBL/GenBank/DDBJ whole genome shotgun (WGS) entry which is preliminary data.</text>
</comment>
<evidence type="ECO:0000313" key="2">
    <source>
        <dbReference type="Proteomes" id="UP000011991"/>
    </source>
</evidence>